<evidence type="ECO:0000313" key="3">
    <source>
        <dbReference type="Proteomes" id="UP000608071"/>
    </source>
</evidence>
<comment type="caution">
    <text evidence="2">The sequence shown here is derived from an EMBL/GenBank/DDBJ whole genome shotgun (WGS) entry which is preliminary data.</text>
</comment>
<dbReference type="Proteomes" id="UP000608071">
    <property type="component" value="Unassembled WGS sequence"/>
</dbReference>
<reference evidence="2 3" key="1">
    <citation type="submission" date="2020-08" db="EMBL/GenBank/DDBJ databases">
        <title>A Genomic Blueprint of the Chicken Gut Microbiome.</title>
        <authorList>
            <person name="Gilroy R."/>
            <person name="Ravi A."/>
            <person name="Getino M."/>
            <person name="Pursley I."/>
            <person name="Horton D.L."/>
            <person name="Alikhan N.-F."/>
            <person name="Baker D."/>
            <person name="Gharbi K."/>
            <person name="Hall N."/>
            <person name="Watson M."/>
            <person name="Adriaenssens E.M."/>
            <person name="Foster-Nyarko E."/>
            <person name="Jarju S."/>
            <person name="Secka A."/>
            <person name="Antonio M."/>
            <person name="Oren A."/>
            <person name="Chaudhuri R."/>
            <person name="La Ragione R.M."/>
            <person name="Hildebrand F."/>
            <person name="Pallen M.J."/>
        </authorList>
    </citation>
    <scope>NUCLEOTIDE SEQUENCE [LARGE SCALE GENOMIC DNA]</scope>
    <source>
        <strain evidence="2 3">Sa2BVA9</strain>
    </source>
</reference>
<name>A0ABR8T3K9_9BACL</name>
<keyword evidence="1" id="KW-0472">Membrane</keyword>
<dbReference type="RefSeq" id="WP_191803374.1">
    <property type="nucleotide sequence ID" value="NZ_JACSQL010000011.1"/>
</dbReference>
<accession>A0ABR8T3K9</accession>
<organism evidence="2 3">
    <name type="scientific">Paenibacillus gallinarum</name>
    <dbReference type="NCBI Taxonomy" id="2762232"/>
    <lineage>
        <taxon>Bacteria</taxon>
        <taxon>Bacillati</taxon>
        <taxon>Bacillota</taxon>
        <taxon>Bacilli</taxon>
        <taxon>Bacillales</taxon>
        <taxon>Paenibacillaceae</taxon>
        <taxon>Paenibacillus</taxon>
    </lineage>
</organism>
<dbReference type="EMBL" id="JACSQL010000011">
    <property type="protein sequence ID" value="MBD7970366.1"/>
    <property type="molecule type" value="Genomic_DNA"/>
</dbReference>
<feature type="transmembrane region" description="Helical" evidence="1">
    <location>
        <begin position="41"/>
        <end position="59"/>
    </location>
</feature>
<keyword evidence="3" id="KW-1185">Reference proteome</keyword>
<evidence type="ECO:0000313" key="2">
    <source>
        <dbReference type="EMBL" id="MBD7970366.1"/>
    </source>
</evidence>
<proteinExistence type="predicted"/>
<keyword evidence="1" id="KW-1133">Transmembrane helix</keyword>
<gene>
    <name evidence="2" type="ORF">H9647_20060</name>
</gene>
<evidence type="ECO:0000256" key="1">
    <source>
        <dbReference type="SAM" id="Phobius"/>
    </source>
</evidence>
<sequence length="61" mass="7263">MNEMKRRSFEKEINNPNITDKEKARIEYKLYKMENRPERGLMIFFGSVILIMLIITLAVKG</sequence>
<keyword evidence="1" id="KW-0812">Transmembrane</keyword>
<protein>
    <submittedName>
        <fullName evidence="2">Uncharacterized protein</fullName>
    </submittedName>
</protein>